<dbReference type="PANTHER" id="PTHR22089">
    <property type="entry name" value="MIRROR-IMAGE POLYDACTYLY GENE 1 PROTEIN"/>
    <property type="match status" value="1"/>
</dbReference>
<feature type="coiled-coil region" evidence="1">
    <location>
        <begin position="502"/>
        <end position="600"/>
    </location>
</feature>
<feature type="compositionally biased region" description="Polar residues" evidence="2">
    <location>
        <begin position="131"/>
        <end position="141"/>
    </location>
</feature>
<evidence type="ECO:0008006" key="5">
    <source>
        <dbReference type="Google" id="ProtNLM"/>
    </source>
</evidence>
<dbReference type="AlphaFoldDB" id="A0A8S4PE17"/>
<evidence type="ECO:0000256" key="2">
    <source>
        <dbReference type="SAM" id="MobiDB-lite"/>
    </source>
</evidence>
<reference evidence="3" key="1">
    <citation type="submission" date="2022-03" db="EMBL/GenBank/DDBJ databases">
        <authorList>
            <person name="Martin C."/>
        </authorList>
    </citation>
    <scope>NUCLEOTIDE SEQUENCE</scope>
</reference>
<evidence type="ECO:0000256" key="1">
    <source>
        <dbReference type="SAM" id="Coils"/>
    </source>
</evidence>
<feature type="coiled-coil region" evidence="1">
    <location>
        <begin position="636"/>
        <end position="663"/>
    </location>
</feature>
<feature type="region of interest" description="Disordered" evidence="2">
    <location>
        <begin position="437"/>
        <end position="479"/>
    </location>
</feature>
<dbReference type="InterPro" id="IPR026175">
    <property type="entry name" value="MIPOL1"/>
</dbReference>
<feature type="non-terminal residue" evidence="3">
    <location>
        <position position="1"/>
    </location>
</feature>
<dbReference type="OrthoDB" id="6287521at2759"/>
<feature type="region of interest" description="Disordered" evidence="2">
    <location>
        <begin position="81"/>
        <end position="202"/>
    </location>
</feature>
<evidence type="ECO:0000313" key="4">
    <source>
        <dbReference type="Proteomes" id="UP000749559"/>
    </source>
</evidence>
<feature type="compositionally biased region" description="Basic residues" evidence="2">
    <location>
        <begin position="161"/>
        <end position="173"/>
    </location>
</feature>
<feature type="compositionally biased region" description="Polar residues" evidence="2">
    <location>
        <begin position="332"/>
        <end position="343"/>
    </location>
</feature>
<feature type="region of interest" description="Disordered" evidence="2">
    <location>
        <begin position="271"/>
        <end position="343"/>
    </location>
</feature>
<comment type="caution">
    <text evidence="3">The sequence shown here is derived from an EMBL/GenBank/DDBJ whole genome shotgun (WGS) entry which is preliminary data.</text>
</comment>
<organism evidence="3 4">
    <name type="scientific">Owenia fusiformis</name>
    <name type="common">Polychaete worm</name>
    <dbReference type="NCBI Taxonomy" id="6347"/>
    <lineage>
        <taxon>Eukaryota</taxon>
        <taxon>Metazoa</taxon>
        <taxon>Spiralia</taxon>
        <taxon>Lophotrochozoa</taxon>
        <taxon>Annelida</taxon>
        <taxon>Polychaeta</taxon>
        <taxon>Sedentaria</taxon>
        <taxon>Canalipalpata</taxon>
        <taxon>Sabellida</taxon>
        <taxon>Oweniida</taxon>
        <taxon>Oweniidae</taxon>
        <taxon>Owenia</taxon>
    </lineage>
</organism>
<feature type="compositionally biased region" description="Polar residues" evidence="2">
    <location>
        <begin position="437"/>
        <end position="471"/>
    </location>
</feature>
<dbReference type="Proteomes" id="UP000749559">
    <property type="component" value="Unassembled WGS sequence"/>
</dbReference>
<feature type="compositionally biased region" description="Basic and acidic residues" evidence="2">
    <location>
        <begin position="93"/>
        <end position="107"/>
    </location>
</feature>
<keyword evidence="4" id="KW-1185">Reference proteome</keyword>
<accession>A0A8S4PE17</accession>
<name>A0A8S4PE17_OWEFU</name>
<dbReference type="EMBL" id="CAIIXF020000008">
    <property type="protein sequence ID" value="CAH1792688.1"/>
    <property type="molecule type" value="Genomic_DNA"/>
</dbReference>
<gene>
    <name evidence="3" type="ORF">OFUS_LOCUS17628</name>
</gene>
<protein>
    <recommendedName>
        <fullName evidence="5">Mirror-image polydactyly 1</fullName>
    </recommendedName>
</protein>
<evidence type="ECO:0000313" key="3">
    <source>
        <dbReference type="EMBL" id="CAH1792688.1"/>
    </source>
</evidence>
<proteinExistence type="predicted"/>
<feature type="coiled-coil region" evidence="1">
    <location>
        <begin position="356"/>
        <end position="383"/>
    </location>
</feature>
<keyword evidence="1" id="KW-0175">Coiled coil</keyword>
<dbReference type="PANTHER" id="PTHR22089:SF2">
    <property type="entry name" value="MIRROR-IMAGE POLYDACTYLY GENE 1 PROTEIN"/>
    <property type="match status" value="1"/>
</dbReference>
<sequence length="673" mass="75460">SKMAAGVDQNFYQRRLDRTPDRDEFFNLPAEDKKLISNFRSVVKVQSDKLVQLRDENDEKDFEISKEVALRKAAEQRLQNHLTDMYKSPEVNNELRDRLPRSRKTDPMRVSFEVSQENNIDSAKHDDSKLRASTASTSTVGELTRAQLDSVDEQDSLEKSPKKKRDKGSKSRQRHDISSESESSDTETHKSSGRRHKHNLYPPGMFVPPGAQFISPPFPQPYNYYASPPLVYSAGVPVAQSTPNRPTPDQSAYYTPQGTPAATQLQYGNPLLGGLHIPNQGAQNSPGDLSASRHRSHSEPVLNGDMSNVQSTPGTGSGPGVTTKSVPDMSILTGNNQSGKLTSDQNRQITLLLQELDASKTLVRKLTDKLSETEKQLEQLQLADKLRGASTDAEIAAKAAELVDEIYRAQKKRDEAIMGRIQLANQERDEALSRLAQQENQSDDNLGFDTSASEDLDRSITSPFSKTSPGGSASKIKQDGRLLLRKISQNKHRQTDIVKEEMATVIDQRDAAITKAQRLEQEISKLQRSRSTPERSTELPALKAKLMATSQERDIALARVTKLEEELQNVRIFYSLHKSLSQEKNLRDQFNNSLENFEQQLQERDSYVMVAQKENNTLIANYKGVLQEKDQLQMELQKSHAALSVATQEKEKLERLVVVLRRKLTQTASSPSN</sequence>